<reference evidence="2 3" key="1">
    <citation type="submission" date="2024-05" db="EMBL/GenBank/DDBJ databases">
        <authorList>
            <person name="Duchaud E."/>
        </authorList>
    </citation>
    <scope>NUCLEOTIDE SEQUENCE [LARGE SCALE GENOMIC DNA]</scope>
    <source>
        <strain evidence="2">Ena-SAMPLE-TAB-13-05-2024-13:56:06:370-140308</strain>
    </source>
</reference>
<keyword evidence="1" id="KW-0175">Coiled coil</keyword>
<keyword evidence="3" id="KW-1185">Reference proteome</keyword>
<organism evidence="2 3">
    <name type="scientific">Tenacibaculum polynesiense</name>
    <dbReference type="NCBI Taxonomy" id="3137857"/>
    <lineage>
        <taxon>Bacteria</taxon>
        <taxon>Pseudomonadati</taxon>
        <taxon>Bacteroidota</taxon>
        <taxon>Flavobacteriia</taxon>
        <taxon>Flavobacteriales</taxon>
        <taxon>Flavobacteriaceae</taxon>
        <taxon>Tenacibaculum</taxon>
    </lineage>
</organism>
<accession>A0ABM9P7A3</accession>
<protein>
    <submittedName>
        <fullName evidence="2">Uncharacterized protein</fullName>
    </submittedName>
</protein>
<proteinExistence type="predicted"/>
<dbReference type="Proteomes" id="UP001497527">
    <property type="component" value="Unassembled WGS sequence"/>
</dbReference>
<dbReference type="RefSeq" id="WP_348713915.1">
    <property type="nucleotide sequence ID" value="NZ_CAXJIO010000003.1"/>
</dbReference>
<comment type="caution">
    <text evidence="2">The sequence shown here is derived from an EMBL/GenBank/DDBJ whole genome shotgun (WGS) entry which is preliminary data.</text>
</comment>
<evidence type="ECO:0000256" key="1">
    <source>
        <dbReference type="SAM" id="Coils"/>
    </source>
</evidence>
<sequence length="621" mass="73668">MNKYSNYDVNFAQNSTQNLSNIGFYNQRVREYLANNALDRITQYAVNLFKDNAQRNKLTDKQYNNAVEEFNQRNGFILLKKGSEHQTSSKYYSYINYPYLDRLAVKFTMDKYRQFVNNYNKQADNQNKEIRDYNNTQVKNHLALTKAQRKRKTSFESSYNHLFVLEYNLLVEKQNQTEAIVPKRRIQKIKFQSEIIFQVLVGFYVSQLRSRNAYLREMNKPTSVLKNSLPPPKIDHRKLATHKIEDIPRLDICKKTAQNHVKRLREAQILINYKRINQNKPIQVNFNPQILEILDGNPPKSKTPENKALPTSIEKSLHDNSEPTRAFLKEKEIKDCANSNSLKKCGSILEENVIRGACPADSYKNTKGMNKKNKPQGAVFFQKTSTPPNTYAILTKNFLERKMDERDLADKLANGDFDNYQGLKYHYLQQVAQYAHVNLEDFKKIIIQDFLKSSAKIWKNHEQVYYGNWKKTINLLYVQFFERLNNKETIINKLKEYRWKINWARQWFNKKKEVKALFPYAYFDSTRTQSNEIGFYGLHKIWKKNQEYKKKNQAKKNNLVQRSNARKRRLSAQEKLNKVIRRFYSGKINHKQLYNYVQDNLPNEYLKMLPSIIFNNTENLA</sequence>
<name>A0ABM9P7A3_9FLAO</name>
<evidence type="ECO:0000313" key="3">
    <source>
        <dbReference type="Proteomes" id="UP001497527"/>
    </source>
</evidence>
<evidence type="ECO:0000313" key="2">
    <source>
        <dbReference type="EMBL" id="CAL2101219.1"/>
    </source>
</evidence>
<gene>
    <name evidence="2" type="ORF">T190423A01A_120006</name>
</gene>
<feature type="coiled-coil region" evidence="1">
    <location>
        <begin position="109"/>
        <end position="136"/>
    </location>
</feature>
<dbReference type="EMBL" id="CAXJIO010000003">
    <property type="protein sequence ID" value="CAL2101219.1"/>
    <property type="molecule type" value="Genomic_DNA"/>
</dbReference>